<dbReference type="GeneID" id="85386930"/>
<feature type="region of interest" description="Disordered" evidence="1">
    <location>
        <begin position="243"/>
        <end position="273"/>
    </location>
</feature>
<reference evidence="2" key="1">
    <citation type="submission" date="2021-12" db="EMBL/GenBank/DDBJ databases">
        <title>Comparative genomics, transcriptomics and evolutionary studies reveal genomic signatures of adaptation to plant cell wall in hemibiotrophic fungi.</title>
        <authorList>
            <consortium name="DOE Joint Genome Institute"/>
            <person name="Baroncelli R."/>
            <person name="Diaz J.F."/>
            <person name="Benocci T."/>
            <person name="Peng M."/>
            <person name="Battaglia E."/>
            <person name="Haridas S."/>
            <person name="Andreopoulos W."/>
            <person name="Labutti K."/>
            <person name="Pangilinan J."/>
            <person name="Floch G.L."/>
            <person name="Makela M.R."/>
            <person name="Henrissat B."/>
            <person name="Grigoriev I.V."/>
            <person name="Crouch J.A."/>
            <person name="De Vries R.P."/>
            <person name="Sukno S.A."/>
            <person name="Thon M.R."/>
        </authorList>
    </citation>
    <scope>NUCLEOTIDE SEQUENCE</scope>
    <source>
        <strain evidence="2">CBS 112980</strain>
    </source>
</reference>
<dbReference type="RefSeq" id="XP_060362458.1">
    <property type="nucleotide sequence ID" value="XM_060503031.1"/>
</dbReference>
<feature type="compositionally biased region" description="Low complexity" evidence="1">
    <location>
        <begin position="14"/>
        <end position="23"/>
    </location>
</feature>
<name>A0AAD8UG14_GLOAC</name>
<feature type="compositionally biased region" description="Low complexity" evidence="1">
    <location>
        <begin position="243"/>
        <end position="254"/>
    </location>
</feature>
<dbReference type="EMBL" id="JAHMHS010000080">
    <property type="protein sequence ID" value="KAK1722403.1"/>
    <property type="molecule type" value="Genomic_DNA"/>
</dbReference>
<dbReference type="Proteomes" id="UP001244207">
    <property type="component" value="Unassembled WGS sequence"/>
</dbReference>
<evidence type="ECO:0000256" key="1">
    <source>
        <dbReference type="SAM" id="MobiDB-lite"/>
    </source>
</evidence>
<evidence type="ECO:0000313" key="2">
    <source>
        <dbReference type="EMBL" id="KAK1722403.1"/>
    </source>
</evidence>
<feature type="region of interest" description="Disordered" evidence="1">
    <location>
        <begin position="70"/>
        <end position="98"/>
    </location>
</feature>
<proteinExistence type="predicted"/>
<gene>
    <name evidence="2" type="ORF">BDZ83DRAFT_428578</name>
</gene>
<sequence length="273" mass="30704">MVRGRNLVCLLSSSASSESYSQSRPDPIQAAASNSSTTYPSHTIQLKAPSNPNTTYIAPKLEDNNTILEPKTLNDIPPSLTDPQVKHKRNCPTSKKNQKERELMVISSRAVPTLWIEHRIPALQVRCLTTWPCWRVVRCIGESARAIMTPSSQLGTLPPQAGHRVRPHFNACVHTEKQVFLFLTSQFPGFRSALTSHCYLDCWIPNRILETTWTKYFTSEFHHARSSFRFNIPRAYLGQKIGKTPISSSSTPKSFPRMTHAGSRGSEGKRGRM</sequence>
<evidence type="ECO:0000313" key="3">
    <source>
        <dbReference type="Proteomes" id="UP001244207"/>
    </source>
</evidence>
<comment type="caution">
    <text evidence="2">The sequence shown here is derived from an EMBL/GenBank/DDBJ whole genome shotgun (WGS) entry which is preliminary data.</text>
</comment>
<feature type="region of interest" description="Disordered" evidence="1">
    <location>
        <begin position="14"/>
        <end position="43"/>
    </location>
</feature>
<organism evidence="2 3">
    <name type="scientific">Glomerella acutata</name>
    <name type="common">Colletotrichum acutatum</name>
    <dbReference type="NCBI Taxonomy" id="27357"/>
    <lineage>
        <taxon>Eukaryota</taxon>
        <taxon>Fungi</taxon>
        <taxon>Dikarya</taxon>
        <taxon>Ascomycota</taxon>
        <taxon>Pezizomycotina</taxon>
        <taxon>Sordariomycetes</taxon>
        <taxon>Hypocreomycetidae</taxon>
        <taxon>Glomerellales</taxon>
        <taxon>Glomerellaceae</taxon>
        <taxon>Colletotrichum</taxon>
        <taxon>Colletotrichum acutatum species complex</taxon>
    </lineage>
</organism>
<accession>A0AAD8UG14</accession>
<dbReference type="AlphaFoldDB" id="A0AAD8UG14"/>
<protein>
    <submittedName>
        <fullName evidence="2">Uncharacterized protein</fullName>
    </submittedName>
</protein>
<keyword evidence="3" id="KW-1185">Reference proteome</keyword>
<feature type="compositionally biased region" description="Polar residues" evidence="1">
    <location>
        <begin position="31"/>
        <end position="43"/>
    </location>
</feature>